<dbReference type="Proteomes" id="UP000636755">
    <property type="component" value="Unassembled WGS sequence"/>
</dbReference>
<dbReference type="NCBIfam" id="TIGR02670">
    <property type="entry name" value="cas_csx8"/>
    <property type="match status" value="1"/>
</dbReference>
<keyword evidence="2" id="KW-1185">Reference proteome</keyword>
<protein>
    <submittedName>
        <fullName evidence="1">Type I CRISPR-associated protein Cas8a1/Csx8</fullName>
    </submittedName>
</protein>
<accession>A0ABR7HJF9</accession>
<gene>
    <name evidence="1" type="primary">cas8a1</name>
    <name evidence="1" type="ORF">H8R91_03755</name>
</gene>
<name>A0ABR7HJF9_9FIRM</name>
<dbReference type="InterPro" id="IPR013487">
    <property type="entry name" value="CRISPR-assoc_prot_Csx8"/>
</dbReference>
<comment type="caution">
    <text evidence="1">The sequence shown here is derived from an EMBL/GenBank/DDBJ whole genome shotgun (WGS) entry which is preliminary data.</text>
</comment>
<proteinExistence type="predicted"/>
<dbReference type="RefSeq" id="WP_186934911.1">
    <property type="nucleotide sequence ID" value="NZ_JACOPS010000001.1"/>
</dbReference>
<reference evidence="1 2" key="1">
    <citation type="submission" date="2020-08" db="EMBL/GenBank/DDBJ databases">
        <title>Genome public.</title>
        <authorList>
            <person name="Liu C."/>
            <person name="Sun Q."/>
        </authorList>
    </citation>
    <scope>NUCLEOTIDE SEQUENCE [LARGE SCALE GENOMIC DNA]</scope>
    <source>
        <strain evidence="1 2">NSJ-71</strain>
    </source>
</reference>
<dbReference type="Pfam" id="PF09657">
    <property type="entry name" value="Cas_Csx8"/>
    <property type="match status" value="1"/>
</dbReference>
<evidence type="ECO:0000313" key="1">
    <source>
        <dbReference type="EMBL" id="MBC5727660.1"/>
    </source>
</evidence>
<dbReference type="EMBL" id="JACOPS010000001">
    <property type="protein sequence ID" value="MBC5727660.1"/>
    <property type="molecule type" value="Genomic_DNA"/>
</dbReference>
<evidence type="ECO:0000313" key="2">
    <source>
        <dbReference type="Proteomes" id="UP000636755"/>
    </source>
</evidence>
<sequence length="464" mass="54488">MKTKIDYFDYDTLLQPTDWRFAAAVVGLCKYFDYFGIDYKVLCDVEEKPDNYIHGFDGVIYKSEDITEEKYLEFAENYFEKYMTHKNILNILESQEFSEEQIKLVNDLVKSKTVLKGLFDKIKFNGTNKDIFISTIEENRAEIIKNIFKNGNNLYKNYCNERLIFTEDNSTCRLRGYNVDKDRKTNNLGFCFSKESFESNDILEFDFIPFAFSNSDMRETYFVNNNFSVKSLTQTNYAFSNQLSSTENKDDKNKLMLVLQNSKDYISYDVEIISKSQDKAYYETFFVRLERLKKLRELSGKSLNFVKKINDDYWFNLEKEVYMRCLNNVLLDDVILMMLKFYFDDNAVKGYIKSRTDMLIDINVSWKGNDIMDEIKSAKSCGFLTSKKLIEMKSSNKINSYKQKIISALCAHDYDRAKEIILSLSAYVGMEFSFFYTFLENAEENKDLAFAFASALIEVSSKNN</sequence>
<organism evidence="1 2">
    <name type="scientific">Ruminococcus intestinalis</name>
    <dbReference type="NCBI Taxonomy" id="2763066"/>
    <lineage>
        <taxon>Bacteria</taxon>
        <taxon>Bacillati</taxon>
        <taxon>Bacillota</taxon>
        <taxon>Clostridia</taxon>
        <taxon>Eubacteriales</taxon>
        <taxon>Oscillospiraceae</taxon>
        <taxon>Ruminococcus</taxon>
    </lineage>
</organism>